<dbReference type="GO" id="GO:0042742">
    <property type="term" value="P:defense response to bacterium"/>
    <property type="evidence" value="ECO:0007669"/>
    <property type="project" value="UniProtKB-KW"/>
</dbReference>
<evidence type="ECO:0000256" key="2">
    <source>
        <dbReference type="ARBA" id="ARBA00012732"/>
    </source>
</evidence>
<keyword evidence="8" id="KW-0732">Signal</keyword>
<dbReference type="EC" id="3.2.1.17" evidence="2"/>
<name>A0AAW0ZH63_9HYME</name>
<feature type="disulfide bond" evidence="7">
    <location>
        <begin position="44"/>
        <end position="50"/>
    </location>
</feature>
<keyword evidence="6" id="KW-0326">Glycosidase</keyword>
<evidence type="ECO:0000256" key="8">
    <source>
        <dbReference type="SAM" id="SignalP"/>
    </source>
</evidence>
<dbReference type="GO" id="GO:0031640">
    <property type="term" value="P:killing of cells of another organism"/>
    <property type="evidence" value="ECO:0007669"/>
    <property type="project" value="UniProtKB-KW"/>
</dbReference>
<comment type="catalytic activity">
    <reaction evidence="1">
        <text>Hydrolysis of (1-&gt;4)-beta-linkages between N-acetylmuramic acid and N-acetyl-D-glucosamine residues in a peptidoglycan and between N-acetyl-D-glucosamine residues in chitodextrins.</text>
        <dbReference type="EC" id="3.2.1.17"/>
    </reaction>
</comment>
<dbReference type="EMBL" id="JAWNGG020000202">
    <property type="protein sequence ID" value="KAK9296868.1"/>
    <property type="molecule type" value="Genomic_DNA"/>
</dbReference>
<evidence type="ECO:0000256" key="5">
    <source>
        <dbReference type="ARBA" id="ARBA00022801"/>
    </source>
</evidence>
<keyword evidence="10" id="KW-1185">Reference proteome</keyword>
<feature type="disulfide bond" evidence="7">
    <location>
        <begin position="91"/>
        <end position="97"/>
    </location>
</feature>
<proteinExistence type="predicted"/>
<dbReference type="InterPro" id="IPR008597">
    <property type="entry name" value="Invert_lysozyme"/>
</dbReference>
<dbReference type="PROSITE" id="PS51909">
    <property type="entry name" value="LYSOZYME_I"/>
    <property type="match status" value="1"/>
</dbReference>
<dbReference type="PROSITE" id="PS00018">
    <property type="entry name" value="EF_HAND_1"/>
    <property type="match status" value="1"/>
</dbReference>
<accession>A0AAW0ZH63</accession>
<keyword evidence="3" id="KW-0929">Antimicrobial</keyword>
<dbReference type="PANTHER" id="PTHR11195:SF22">
    <property type="entry name" value="LYSOZYME"/>
    <property type="match status" value="1"/>
</dbReference>
<dbReference type="FunFam" id="1.10.530.10:FF:000019">
    <property type="entry name" value="lysozyme"/>
    <property type="match status" value="1"/>
</dbReference>
<dbReference type="Gene3D" id="1.10.530.10">
    <property type="match status" value="1"/>
</dbReference>
<dbReference type="AlphaFoldDB" id="A0AAW0ZH63"/>
<dbReference type="GO" id="GO:0003796">
    <property type="term" value="F:lysozyme activity"/>
    <property type="evidence" value="ECO:0007669"/>
    <property type="project" value="UniProtKB-EC"/>
</dbReference>
<gene>
    <name evidence="9" type="ORF">QLX08_009265</name>
</gene>
<dbReference type="Pfam" id="PF05497">
    <property type="entry name" value="Destabilase"/>
    <property type="match status" value="1"/>
</dbReference>
<reference evidence="9 10" key="1">
    <citation type="submission" date="2024-05" db="EMBL/GenBank/DDBJ databases">
        <title>The nuclear and mitochondrial genome assemblies of Tetragonisca angustula (Apidae: Meliponini), a tiny yet remarkable pollinator in the Neotropics.</title>
        <authorList>
            <person name="Ferrari R."/>
            <person name="Ricardo P.C."/>
            <person name="Dias F.C."/>
            <person name="Araujo N.S."/>
            <person name="Soares D.O."/>
            <person name="Zhou Q.-S."/>
            <person name="Zhu C.-D."/>
            <person name="Coutinho L."/>
            <person name="Airas M.C."/>
            <person name="Batista T.M."/>
        </authorList>
    </citation>
    <scope>NUCLEOTIDE SEQUENCE [LARGE SCALE GENOMIC DNA]</scope>
    <source>
        <strain evidence="9">ASF017062</strain>
        <tissue evidence="9">Abdomen</tissue>
    </source>
</reference>
<keyword evidence="4" id="KW-0081">Bacteriolytic enzyme</keyword>
<evidence type="ECO:0000256" key="3">
    <source>
        <dbReference type="ARBA" id="ARBA00022529"/>
    </source>
</evidence>
<dbReference type="CDD" id="cd16890">
    <property type="entry name" value="lyz_i"/>
    <property type="match status" value="1"/>
</dbReference>
<evidence type="ECO:0000313" key="10">
    <source>
        <dbReference type="Proteomes" id="UP001432146"/>
    </source>
</evidence>
<evidence type="ECO:0000256" key="6">
    <source>
        <dbReference type="ARBA" id="ARBA00023295"/>
    </source>
</evidence>
<evidence type="ECO:0000256" key="4">
    <source>
        <dbReference type="ARBA" id="ARBA00022638"/>
    </source>
</evidence>
<evidence type="ECO:0000256" key="7">
    <source>
        <dbReference type="PIRSR" id="PIRSR608597-3"/>
    </source>
</evidence>
<feature type="signal peptide" evidence="8">
    <location>
        <begin position="1"/>
        <end position="16"/>
    </location>
</feature>
<feature type="disulfide bond" evidence="7">
    <location>
        <begin position="39"/>
        <end position="121"/>
    </location>
</feature>
<organism evidence="9 10">
    <name type="scientific">Tetragonisca angustula</name>
    <dbReference type="NCBI Taxonomy" id="166442"/>
    <lineage>
        <taxon>Eukaryota</taxon>
        <taxon>Metazoa</taxon>
        <taxon>Ecdysozoa</taxon>
        <taxon>Arthropoda</taxon>
        <taxon>Hexapoda</taxon>
        <taxon>Insecta</taxon>
        <taxon>Pterygota</taxon>
        <taxon>Neoptera</taxon>
        <taxon>Endopterygota</taxon>
        <taxon>Hymenoptera</taxon>
        <taxon>Apocrita</taxon>
        <taxon>Aculeata</taxon>
        <taxon>Apoidea</taxon>
        <taxon>Anthophila</taxon>
        <taxon>Apidae</taxon>
        <taxon>Tetragonisca</taxon>
    </lineage>
</organism>
<evidence type="ECO:0000313" key="9">
    <source>
        <dbReference type="EMBL" id="KAK9296868.1"/>
    </source>
</evidence>
<comment type="caution">
    <text evidence="9">The sequence shown here is derived from an EMBL/GenBank/DDBJ whole genome shotgun (WGS) entry which is preliminary data.</text>
</comment>
<feature type="disulfide bond" evidence="7">
    <location>
        <begin position="56"/>
        <end position="61"/>
    </location>
</feature>
<feature type="chain" id="PRO_5043945777" description="lysozyme" evidence="8">
    <location>
        <begin position="17"/>
        <end position="157"/>
    </location>
</feature>
<dbReference type="InterPro" id="IPR018247">
    <property type="entry name" value="EF_Hand_1_Ca_BS"/>
</dbReference>
<dbReference type="Proteomes" id="UP001432146">
    <property type="component" value="Unassembled WGS sequence"/>
</dbReference>
<sequence length="157" mass="17227">MAFLLNIFIITYLSFPSLIYVTGQQASTGQEPVTVSRVCLGCICEAASGCNVTIGCDESVCGPFRITWGYWADAGKPTLNDNAKENAYVQCVNDPYCAARAVEGYMAKFAQDCDGDGNINCYDFLRIHRFGGYGCSGSLDSKYENTYKLCMQTFSKQ</sequence>
<keyword evidence="7" id="KW-1015">Disulfide bond</keyword>
<evidence type="ECO:0000256" key="1">
    <source>
        <dbReference type="ARBA" id="ARBA00000632"/>
    </source>
</evidence>
<keyword evidence="5" id="KW-0378">Hydrolase</keyword>
<dbReference type="PANTHER" id="PTHR11195">
    <property type="entry name" value="DESTABILASE-RELATED"/>
    <property type="match status" value="1"/>
</dbReference>
<protein>
    <recommendedName>
        <fullName evidence="2">lysozyme</fullName>
        <ecNumber evidence="2">3.2.1.17</ecNumber>
    </recommendedName>
</protein>